<name>A0A2W7BUE7_9HYPH</name>
<dbReference type="PANTHER" id="PTHR43537">
    <property type="entry name" value="TRANSCRIPTIONAL REGULATOR, GNTR FAMILY"/>
    <property type="match status" value="1"/>
</dbReference>
<dbReference type="InterPro" id="IPR000524">
    <property type="entry name" value="Tscrpt_reg_HTH_GntR"/>
</dbReference>
<dbReference type="InterPro" id="IPR008920">
    <property type="entry name" value="TF_FadR/GntR_C"/>
</dbReference>
<dbReference type="SMART" id="SM00345">
    <property type="entry name" value="HTH_GNTR"/>
    <property type="match status" value="1"/>
</dbReference>
<evidence type="ECO:0000313" key="5">
    <source>
        <dbReference type="EMBL" id="PZV34197.1"/>
    </source>
</evidence>
<dbReference type="AlphaFoldDB" id="A0A2W7BUE7"/>
<dbReference type="Pfam" id="PF07729">
    <property type="entry name" value="FCD"/>
    <property type="match status" value="1"/>
</dbReference>
<dbReference type="EMBL" id="MZXV01000076">
    <property type="protein sequence ID" value="PZV34197.1"/>
    <property type="molecule type" value="Genomic_DNA"/>
</dbReference>
<dbReference type="InterPro" id="IPR036390">
    <property type="entry name" value="WH_DNA-bd_sf"/>
</dbReference>
<dbReference type="SUPFAM" id="SSF48008">
    <property type="entry name" value="GntR ligand-binding domain-like"/>
    <property type="match status" value="1"/>
</dbReference>
<keyword evidence="2" id="KW-0238">DNA-binding</keyword>
<gene>
    <name evidence="5" type="ORF">B5V02_34555</name>
</gene>
<dbReference type="GO" id="GO:0003700">
    <property type="term" value="F:DNA-binding transcription factor activity"/>
    <property type="evidence" value="ECO:0007669"/>
    <property type="project" value="InterPro"/>
</dbReference>
<keyword evidence="3" id="KW-0804">Transcription</keyword>
<dbReference type="PROSITE" id="PS50949">
    <property type="entry name" value="HTH_GNTR"/>
    <property type="match status" value="1"/>
</dbReference>
<keyword evidence="1" id="KW-0805">Transcription regulation</keyword>
<keyword evidence="6" id="KW-1185">Reference proteome</keyword>
<dbReference type="OrthoDB" id="9789310at2"/>
<accession>A0A2W7BUE7</accession>
<evidence type="ECO:0000259" key="4">
    <source>
        <dbReference type="PROSITE" id="PS50949"/>
    </source>
</evidence>
<evidence type="ECO:0000256" key="2">
    <source>
        <dbReference type="ARBA" id="ARBA00023125"/>
    </source>
</evidence>
<dbReference type="PANTHER" id="PTHR43537:SF49">
    <property type="entry name" value="TRANSCRIPTIONAL REGULATORY PROTEIN"/>
    <property type="match status" value="1"/>
</dbReference>
<organism evidence="5 6">
    <name type="scientific">Mesorhizobium kowhaii</name>
    <dbReference type="NCBI Taxonomy" id="1300272"/>
    <lineage>
        <taxon>Bacteria</taxon>
        <taxon>Pseudomonadati</taxon>
        <taxon>Pseudomonadota</taxon>
        <taxon>Alphaproteobacteria</taxon>
        <taxon>Hyphomicrobiales</taxon>
        <taxon>Phyllobacteriaceae</taxon>
        <taxon>Mesorhizobium</taxon>
    </lineage>
</organism>
<dbReference type="InterPro" id="IPR036388">
    <property type="entry name" value="WH-like_DNA-bd_sf"/>
</dbReference>
<dbReference type="Gene3D" id="1.10.10.10">
    <property type="entry name" value="Winged helix-like DNA-binding domain superfamily/Winged helix DNA-binding domain"/>
    <property type="match status" value="1"/>
</dbReference>
<sequence length="247" mass="27005">MRFTATKRLDGGDVSGKRNLIRSGTTVDQMVRAIGDRIVTGFLRPGEKLDEASLAARFDVSRTPVREALGQLSAMGLVERRPNRGAIVAVVTQEHLASMFESMAELEGICARFCAERMTAGERRALEVEHQASARLVRLGAEEDYEYFNTEFHTRLYRGAHSTHISELTVMTRSRLAPFRRAQFMLPGRLAKSWQEHDAIVTAIMRGDGAAAGKAARDHVSIVSEASAVFAAGDPASRKADSIGLSS</sequence>
<evidence type="ECO:0000313" key="6">
    <source>
        <dbReference type="Proteomes" id="UP000248616"/>
    </source>
</evidence>
<feature type="domain" description="HTH gntR-type" evidence="4">
    <location>
        <begin position="24"/>
        <end position="91"/>
    </location>
</feature>
<dbReference type="GO" id="GO:0003677">
    <property type="term" value="F:DNA binding"/>
    <property type="evidence" value="ECO:0007669"/>
    <property type="project" value="UniProtKB-KW"/>
</dbReference>
<reference evidence="6" key="1">
    <citation type="submission" date="2017-03" db="EMBL/GenBank/DDBJ databases">
        <authorList>
            <person name="Safronova V.I."/>
            <person name="Sazanova A.L."/>
            <person name="Chirak E.R."/>
        </authorList>
    </citation>
    <scope>NUCLEOTIDE SEQUENCE [LARGE SCALE GENOMIC DNA]</scope>
    <source>
        <strain evidence="6">Ach-343</strain>
    </source>
</reference>
<dbReference type="Proteomes" id="UP000248616">
    <property type="component" value="Unassembled WGS sequence"/>
</dbReference>
<dbReference type="InterPro" id="IPR011711">
    <property type="entry name" value="GntR_C"/>
</dbReference>
<protein>
    <submittedName>
        <fullName evidence="5">GntR family transcriptional regulator</fullName>
    </submittedName>
</protein>
<proteinExistence type="predicted"/>
<dbReference type="SUPFAM" id="SSF46785">
    <property type="entry name" value="Winged helix' DNA-binding domain"/>
    <property type="match status" value="1"/>
</dbReference>
<dbReference type="Gene3D" id="1.20.120.530">
    <property type="entry name" value="GntR ligand-binding domain-like"/>
    <property type="match status" value="1"/>
</dbReference>
<dbReference type="CDD" id="cd07377">
    <property type="entry name" value="WHTH_GntR"/>
    <property type="match status" value="1"/>
</dbReference>
<comment type="caution">
    <text evidence="5">The sequence shown here is derived from an EMBL/GenBank/DDBJ whole genome shotgun (WGS) entry which is preliminary data.</text>
</comment>
<evidence type="ECO:0000256" key="3">
    <source>
        <dbReference type="ARBA" id="ARBA00023163"/>
    </source>
</evidence>
<dbReference type="SMART" id="SM00895">
    <property type="entry name" value="FCD"/>
    <property type="match status" value="1"/>
</dbReference>
<dbReference type="Pfam" id="PF00392">
    <property type="entry name" value="GntR"/>
    <property type="match status" value="1"/>
</dbReference>
<dbReference type="PRINTS" id="PR00035">
    <property type="entry name" value="HTHGNTR"/>
</dbReference>
<evidence type="ECO:0000256" key="1">
    <source>
        <dbReference type="ARBA" id="ARBA00023015"/>
    </source>
</evidence>